<keyword evidence="2" id="KW-0812">Transmembrane</keyword>
<feature type="transmembrane region" description="Helical" evidence="2">
    <location>
        <begin position="74"/>
        <end position="98"/>
    </location>
</feature>
<evidence type="ECO:0000256" key="2">
    <source>
        <dbReference type="SAM" id="Phobius"/>
    </source>
</evidence>
<dbReference type="Pfam" id="PF10445">
    <property type="entry name" value="DUF2456"/>
    <property type="match status" value="1"/>
</dbReference>
<dbReference type="OrthoDB" id="15595at2759"/>
<feature type="region of interest" description="Disordered" evidence="1">
    <location>
        <begin position="222"/>
        <end position="244"/>
    </location>
</feature>
<feature type="compositionally biased region" description="Basic and acidic residues" evidence="1">
    <location>
        <begin position="229"/>
        <end position="238"/>
    </location>
</feature>
<organism evidence="3 4">
    <name type="scientific">Saitoella complicata (strain BCRC 22490 / CBS 7301 / JCM 7358 / NBRC 10748 / NRRL Y-17804)</name>
    <dbReference type="NCBI Taxonomy" id="698492"/>
    <lineage>
        <taxon>Eukaryota</taxon>
        <taxon>Fungi</taxon>
        <taxon>Dikarya</taxon>
        <taxon>Ascomycota</taxon>
        <taxon>Taphrinomycotina</taxon>
        <taxon>Taphrinomycotina incertae sedis</taxon>
        <taxon>Saitoella</taxon>
    </lineage>
</organism>
<keyword evidence="2" id="KW-1133">Transmembrane helix</keyword>
<keyword evidence="4" id="KW-1185">Reference proteome</keyword>
<dbReference type="RefSeq" id="XP_019026999.1">
    <property type="nucleotide sequence ID" value="XM_019169028.1"/>
</dbReference>
<dbReference type="PANTHER" id="PTHR28297:SF1">
    <property type="entry name" value="FUNGAL PROTEIN"/>
    <property type="match status" value="1"/>
</dbReference>
<reference evidence="3 4" key="1">
    <citation type="journal article" date="2011" name="J. Gen. Appl. Microbiol.">
        <title>Draft genome sequencing of the enigmatic yeast Saitoella complicata.</title>
        <authorList>
            <person name="Nishida H."/>
            <person name="Hamamoto M."/>
            <person name="Sugiyama J."/>
        </authorList>
    </citation>
    <scope>NUCLEOTIDE SEQUENCE [LARGE SCALE GENOMIC DNA]</scope>
    <source>
        <strain evidence="3 4">NRRL Y-17804</strain>
    </source>
</reference>
<dbReference type="Proteomes" id="UP000033140">
    <property type="component" value="Unassembled WGS sequence"/>
</dbReference>
<reference evidence="3 4" key="3">
    <citation type="journal article" date="2015" name="Genome Announc.">
        <title>Draft Genome Sequence of the Archiascomycetous Yeast Saitoella complicata.</title>
        <authorList>
            <person name="Yamauchi K."/>
            <person name="Kondo S."/>
            <person name="Hamamoto M."/>
            <person name="Takahashi Y."/>
            <person name="Ogura Y."/>
            <person name="Hayashi T."/>
            <person name="Nishida H."/>
        </authorList>
    </citation>
    <scope>NUCLEOTIDE SEQUENCE [LARGE SCALE GENOMIC DNA]</scope>
    <source>
        <strain evidence="3 4">NRRL Y-17804</strain>
    </source>
</reference>
<sequence length="244" mass="26582">MPPIVKERPGNVDPHYDASGRRRRVLTTRQIIYLGIQQFLINTIVAGGINFGIATAMYRTTSQTINVWPFPNTLAGDACVTVFITGILIWLTTASMVIRDLRLHNITPIPLVKPNGRIHDALRWMVTNSSIIERGIPFKTRILRVFVTVVQGALLGVVLFGPVWGIGVGILSGIYGCCTVPNGWAAEVFKLIFGGIDAGITAFAVSLLMLLAYEEGSQQRVDGANGERVGSDEIDHDPVLSSRV</sequence>
<dbReference type="InterPro" id="IPR018852">
    <property type="entry name" value="DUF2456"/>
</dbReference>
<reference evidence="3 4" key="2">
    <citation type="journal article" date="2014" name="J. Gen. Appl. Microbiol.">
        <title>The early diverging ascomycetous budding yeast Saitoella complicata has three histone deacetylases belonging to the Clr6, Hos2, and Rpd3 lineages.</title>
        <authorList>
            <person name="Nishida H."/>
            <person name="Matsumoto T."/>
            <person name="Kondo S."/>
            <person name="Hamamoto M."/>
            <person name="Yoshikawa H."/>
        </authorList>
    </citation>
    <scope>NUCLEOTIDE SEQUENCE [LARGE SCALE GENOMIC DNA]</scope>
    <source>
        <strain evidence="3 4">NRRL Y-17804</strain>
    </source>
</reference>
<feature type="transmembrane region" description="Helical" evidence="2">
    <location>
        <begin position="142"/>
        <end position="171"/>
    </location>
</feature>
<dbReference type="EMBL" id="BACD03000005">
    <property type="protein sequence ID" value="GAO46795.1"/>
    <property type="molecule type" value="Genomic_DNA"/>
</dbReference>
<evidence type="ECO:0000313" key="4">
    <source>
        <dbReference type="Proteomes" id="UP000033140"/>
    </source>
</evidence>
<name>A0A0E9NBM1_SAICN</name>
<dbReference type="STRING" id="698492.A0A0E9NBM1"/>
<keyword evidence="2" id="KW-0472">Membrane</keyword>
<dbReference type="PANTHER" id="PTHR28297">
    <property type="entry name" value="FUNGAL PROTEIN"/>
    <property type="match status" value="1"/>
</dbReference>
<evidence type="ECO:0000313" key="3">
    <source>
        <dbReference type="EMBL" id="GAO46795.1"/>
    </source>
</evidence>
<accession>A0A0E9NBM1</accession>
<proteinExistence type="predicted"/>
<comment type="caution">
    <text evidence="3">The sequence shown here is derived from an EMBL/GenBank/DDBJ whole genome shotgun (WGS) entry which is preliminary data.</text>
</comment>
<gene>
    <name evidence="3" type="ORF">G7K_1014-t1</name>
</gene>
<dbReference type="AlphaFoldDB" id="A0A0E9NBM1"/>
<protein>
    <submittedName>
        <fullName evidence="3">Uncharacterized protein</fullName>
    </submittedName>
</protein>
<feature type="transmembrane region" description="Helical" evidence="2">
    <location>
        <begin position="31"/>
        <end position="54"/>
    </location>
</feature>
<feature type="transmembrane region" description="Helical" evidence="2">
    <location>
        <begin position="191"/>
        <end position="213"/>
    </location>
</feature>
<evidence type="ECO:0000256" key="1">
    <source>
        <dbReference type="SAM" id="MobiDB-lite"/>
    </source>
</evidence>